<dbReference type="AlphaFoldDB" id="A0A4Z2JDF9"/>
<feature type="region of interest" description="Disordered" evidence="1">
    <location>
        <begin position="91"/>
        <end position="133"/>
    </location>
</feature>
<protein>
    <submittedName>
        <fullName evidence="2">Uncharacterized protein</fullName>
    </submittedName>
</protein>
<comment type="caution">
    <text evidence="2">The sequence shown here is derived from an EMBL/GenBank/DDBJ whole genome shotgun (WGS) entry which is preliminary data.</text>
</comment>
<reference evidence="2 3" key="1">
    <citation type="submission" date="2019-03" db="EMBL/GenBank/DDBJ databases">
        <title>First draft genome of Liparis tanakae, snailfish: a comprehensive survey of snailfish specific genes.</title>
        <authorList>
            <person name="Kim W."/>
            <person name="Song I."/>
            <person name="Jeong J.-H."/>
            <person name="Kim D."/>
            <person name="Kim S."/>
            <person name="Ryu S."/>
            <person name="Song J.Y."/>
            <person name="Lee S.K."/>
        </authorList>
    </citation>
    <scope>NUCLEOTIDE SEQUENCE [LARGE SCALE GENOMIC DNA]</scope>
    <source>
        <tissue evidence="2">Muscle</tissue>
    </source>
</reference>
<proteinExistence type="predicted"/>
<evidence type="ECO:0000313" key="2">
    <source>
        <dbReference type="EMBL" id="TNN87688.1"/>
    </source>
</evidence>
<evidence type="ECO:0000256" key="1">
    <source>
        <dbReference type="SAM" id="MobiDB-lite"/>
    </source>
</evidence>
<dbReference type="Proteomes" id="UP000314294">
    <property type="component" value="Unassembled WGS sequence"/>
</dbReference>
<feature type="region of interest" description="Disordered" evidence="1">
    <location>
        <begin position="1"/>
        <end position="22"/>
    </location>
</feature>
<feature type="compositionally biased region" description="Basic and acidic residues" evidence="1">
    <location>
        <begin position="11"/>
        <end position="21"/>
    </location>
</feature>
<dbReference type="EMBL" id="SRLO01000009">
    <property type="protein sequence ID" value="TNN87688.1"/>
    <property type="molecule type" value="Genomic_DNA"/>
</dbReference>
<sequence>MYKSAKRRRRDKEEERERERLSVTLTQSQGEVASVTGTCAFWPAKPRRVPDDGALQRDTQLRELHSFTFWKEQGRNKCRRYDESEYHGQPAFTAVPWRWNNPPRRKTNRKQRGERERERERGREKPVPFSLPQ</sequence>
<organism evidence="2 3">
    <name type="scientific">Liparis tanakae</name>
    <name type="common">Tanaka's snailfish</name>
    <dbReference type="NCBI Taxonomy" id="230148"/>
    <lineage>
        <taxon>Eukaryota</taxon>
        <taxon>Metazoa</taxon>
        <taxon>Chordata</taxon>
        <taxon>Craniata</taxon>
        <taxon>Vertebrata</taxon>
        <taxon>Euteleostomi</taxon>
        <taxon>Actinopterygii</taxon>
        <taxon>Neopterygii</taxon>
        <taxon>Teleostei</taxon>
        <taxon>Neoteleostei</taxon>
        <taxon>Acanthomorphata</taxon>
        <taxon>Eupercaria</taxon>
        <taxon>Perciformes</taxon>
        <taxon>Cottioidei</taxon>
        <taxon>Cottales</taxon>
        <taxon>Liparidae</taxon>
        <taxon>Liparis</taxon>
    </lineage>
</organism>
<feature type="compositionally biased region" description="Basic and acidic residues" evidence="1">
    <location>
        <begin position="111"/>
        <end position="126"/>
    </location>
</feature>
<keyword evidence="3" id="KW-1185">Reference proteome</keyword>
<evidence type="ECO:0000313" key="3">
    <source>
        <dbReference type="Proteomes" id="UP000314294"/>
    </source>
</evidence>
<name>A0A4Z2JDF9_9TELE</name>
<accession>A0A4Z2JDF9</accession>
<feature type="compositionally biased region" description="Basic residues" evidence="1">
    <location>
        <begin position="1"/>
        <end position="10"/>
    </location>
</feature>
<gene>
    <name evidence="2" type="ORF">EYF80_002035</name>
</gene>